<dbReference type="GeneID" id="98065119"/>
<gene>
    <name evidence="2" type="ORF">A6J39_015425</name>
</gene>
<keyword evidence="3" id="KW-1185">Reference proteome</keyword>
<name>A0AAX0WVS8_9GAMM</name>
<organism evidence="2 3">
    <name type="scientific">Legionella anisa</name>
    <dbReference type="NCBI Taxonomy" id="28082"/>
    <lineage>
        <taxon>Bacteria</taxon>
        <taxon>Pseudomonadati</taxon>
        <taxon>Pseudomonadota</taxon>
        <taxon>Gammaproteobacteria</taxon>
        <taxon>Legionellales</taxon>
        <taxon>Legionellaceae</taxon>
        <taxon>Legionella</taxon>
    </lineage>
</organism>
<dbReference type="Proteomes" id="UP000192511">
    <property type="component" value="Unassembled WGS sequence"/>
</dbReference>
<sequence length="529" mass="60457">MKSRFDSQISDNLDSEHNNTEVDESQIMIQEQQKVPNTPTLQPIDTNLPPVIVQGQVVWSSQTNLSVLDVFKKRLDNWQPIYVTPFEIQYQLDQLFNHYLTLTDLKSSIHTLKEMTDLLTHPKLSVANRYMLFHALVAVFPRTSDFNILPEPFCDDKFMELLIKNLYDLNTILNLITDLPGKHYVTEFLQWINAKSPYLQGIINNAKAPVTPSFRLMSAQQIPVAPTFRPINMSESQIEQRKNSPNALLNTFIKRIHGMSREGLSSHTIFQNKLFDNELSVAQLKENIQNLDDLLDIFKKGHLQPKACYSLFNYLISVFPLPKNNGNLRACPCDEKFLQKIIKSQQDLKIIYSFIESYQSRNLVQTLEKRLSHSPHYTRILQARVVPQNSNGLNRFFRPNAQLNTPPKPILIDLETGEKSIETSTAAPTAPHSAPVQSVLKRKLSDAPTLPDDLEEPVYLRASKRQKENSKANSLNLNVKQVEPAAKERANMTHPLGQLINFFAHKENAPVIAQEPEGGEYELSWLEPN</sequence>
<dbReference type="RefSeq" id="WP_019233867.1">
    <property type="nucleotide sequence ID" value="NZ_CAAAHR010000083.1"/>
</dbReference>
<dbReference type="AlphaFoldDB" id="A0AAX0WVS8"/>
<feature type="region of interest" description="Disordered" evidence="1">
    <location>
        <begin position="1"/>
        <end position="20"/>
    </location>
</feature>
<accession>A0AAX0WVS8</accession>
<protein>
    <submittedName>
        <fullName evidence="2">Uncharacterized protein</fullName>
    </submittedName>
</protein>
<evidence type="ECO:0000313" key="3">
    <source>
        <dbReference type="Proteomes" id="UP000192511"/>
    </source>
</evidence>
<reference evidence="2" key="1">
    <citation type="submission" date="2017-12" db="EMBL/GenBank/DDBJ databases">
        <title>FDA dAtabase for Regulatory Grade micrObial Sequences (FDA-ARGOS): Supporting development and validation of Infectious Disease Dx tests.</title>
        <authorList>
            <person name="Kerrigan L."/>
            <person name="Tallon L.J."/>
            <person name="Sadzewicz L."/>
            <person name="Sengamalay N."/>
            <person name="Ott S."/>
            <person name="Godinez A."/>
            <person name="Nagaraj S."/>
            <person name="Vavikolanu K."/>
            <person name="Vyas G."/>
            <person name="Nadendla S."/>
            <person name="Aluvathingal J."/>
            <person name="Sichtig H."/>
        </authorList>
    </citation>
    <scope>NUCLEOTIDE SEQUENCE [LARGE SCALE GENOMIC DNA]</scope>
    <source>
        <strain evidence="2">FDAARGOS_200</strain>
    </source>
</reference>
<evidence type="ECO:0000313" key="2">
    <source>
        <dbReference type="EMBL" id="PNL62488.1"/>
    </source>
</evidence>
<evidence type="ECO:0000256" key="1">
    <source>
        <dbReference type="SAM" id="MobiDB-lite"/>
    </source>
</evidence>
<dbReference type="EMBL" id="NBTX02000004">
    <property type="protein sequence ID" value="PNL62488.1"/>
    <property type="molecule type" value="Genomic_DNA"/>
</dbReference>
<proteinExistence type="predicted"/>
<feature type="compositionally biased region" description="Polar residues" evidence="1">
    <location>
        <begin position="1"/>
        <end position="12"/>
    </location>
</feature>
<comment type="caution">
    <text evidence="2">The sequence shown here is derived from an EMBL/GenBank/DDBJ whole genome shotgun (WGS) entry which is preliminary data.</text>
</comment>